<dbReference type="SUPFAM" id="SSF48695">
    <property type="entry name" value="Multiheme cytochromes"/>
    <property type="match status" value="1"/>
</dbReference>
<dbReference type="InterPro" id="IPR036280">
    <property type="entry name" value="Multihaem_cyt_sf"/>
</dbReference>
<dbReference type="InterPro" id="IPR051829">
    <property type="entry name" value="Multiheme_Cytochr_ET"/>
</dbReference>
<dbReference type="EMBL" id="JAABOO010000002">
    <property type="protein sequence ID" value="NER13656.1"/>
    <property type="molecule type" value="Genomic_DNA"/>
</dbReference>
<dbReference type="AlphaFoldDB" id="A0A6P0UTC0"/>
<proteinExistence type="predicted"/>
<dbReference type="Proteomes" id="UP000468581">
    <property type="component" value="Unassembled WGS sequence"/>
</dbReference>
<dbReference type="Pfam" id="PF13435">
    <property type="entry name" value="Cytochrome_C554"/>
    <property type="match status" value="1"/>
</dbReference>
<protein>
    <submittedName>
        <fullName evidence="3">Cytochrome C</fullName>
    </submittedName>
</protein>
<comment type="caution">
    <text evidence="3">The sequence shown here is derived from an EMBL/GenBank/DDBJ whole genome shotgun (WGS) entry which is preliminary data.</text>
</comment>
<dbReference type="InterPro" id="IPR023155">
    <property type="entry name" value="Cyt_c-552/4"/>
</dbReference>
<evidence type="ECO:0000259" key="2">
    <source>
        <dbReference type="Pfam" id="PF13435"/>
    </source>
</evidence>
<gene>
    <name evidence="3" type="ORF">GWK08_09420</name>
</gene>
<dbReference type="PANTHER" id="PTHR35038">
    <property type="entry name" value="DISSIMILATORY SULFITE REDUCTASE SIRA"/>
    <property type="match status" value="1"/>
</dbReference>
<evidence type="ECO:0000313" key="4">
    <source>
        <dbReference type="Proteomes" id="UP000468581"/>
    </source>
</evidence>
<organism evidence="3 4">
    <name type="scientific">Leptobacterium flavescens</name>
    <dbReference type="NCBI Taxonomy" id="472055"/>
    <lineage>
        <taxon>Bacteria</taxon>
        <taxon>Pseudomonadati</taxon>
        <taxon>Bacteroidota</taxon>
        <taxon>Flavobacteriia</taxon>
        <taxon>Flavobacteriales</taxon>
        <taxon>Flavobacteriaceae</taxon>
        <taxon>Leptobacterium</taxon>
    </lineage>
</organism>
<sequence length="212" mass="24368">MSNNNIYISKSSFWLISVILIISFSCKHEKDEYHTITDKIEAESKKYHHDSIMGLENHLEGLKMIEISEGGHTFLIPERKSAITSYSCLECHSTSLKELKSEGTKKAHWDIQLAHANENTMNCATCHNGNDMNQLQSLTGNQIDFNNSYLLCSQCHSKQFEDWKGGAHGKRINSWTPPRASMSCVNCHNPHQPHFESRWPSRYNTEKVKERQ</sequence>
<name>A0A6P0UTC0_9FLAO</name>
<accession>A0A6P0UTC0</accession>
<evidence type="ECO:0000313" key="3">
    <source>
        <dbReference type="EMBL" id="NER13656.1"/>
    </source>
</evidence>
<dbReference type="Gene3D" id="1.10.1130.10">
    <property type="entry name" value="Flavocytochrome C3, Chain A"/>
    <property type="match status" value="1"/>
</dbReference>
<feature type="domain" description="Cytochrome c-552/4" evidence="2">
    <location>
        <begin position="152"/>
        <end position="180"/>
    </location>
</feature>
<reference evidence="3 4" key="1">
    <citation type="submission" date="2020-01" db="EMBL/GenBank/DDBJ databases">
        <title>Leptobacterium flavescens.</title>
        <authorList>
            <person name="Wang G."/>
        </authorList>
    </citation>
    <scope>NUCLEOTIDE SEQUENCE [LARGE SCALE GENOMIC DNA]</scope>
    <source>
        <strain evidence="3 4">KCTC 22160</strain>
    </source>
</reference>
<evidence type="ECO:0000256" key="1">
    <source>
        <dbReference type="ARBA" id="ARBA00022729"/>
    </source>
</evidence>
<dbReference type="Gene3D" id="1.10.287.3080">
    <property type="match status" value="1"/>
</dbReference>
<dbReference type="RefSeq" id="WP_163606730.1">
    <property type="nucleotide sequence ID" value="NZ_JAABOO010000002.1"/>
</dbReference>
<keyword evidence="1" id="KW-0732">Signal</keyword>
<keyword evidence="4" id="KW-1185">Reference proteome</keyword>